<dbReference type="AlphaFoldDB" id="A0A0F9GH71"/>
<dbReference type="EMBL" id="LAZR01020160">
    <property type="protein sequence ID" value="KKL89896.1"/>
    <property type="molecule type" value="Genomic_DNA"/>
</dbReference>
<sequence>MKEFKVNRYITLKLERDETVIYIKQKRFDQCKFLLLNIPIDKISSFGEINSIDEAAEELDRSLEGRGTGLFKIPPEVEFWGHCSNLQVWVEMDYDTRLLHRNIAFPLLRELTQLG</sequence>
<reference evidence="1" key="1">
    <citation type="journal article" date="2015" name="Nature">
        <title>Complex archaea that bridge the gap between prokaryotes and eukaryotes.</title>
        <authorList>
            <person name="Spang A."/>
            <person name="Saw J.H."/>
            <person name="Jorgensen S.L."/>
            <person name="Zaremba-Niedzwiedzka K."/>
            <person name="Martijn J."/>
            <person name="Lind A.E."/>
            <person name="van Eijk R."/>
            <person name="Schleper C."/>
            <person name="Guy L."/>
            <person name="Ettema T.J."/>
        </authorList>
    </citation>
    <scope>NUCLEOTIDE SEQUENCE</scope>
</reference>
<proteinExistence type="predicted"/>
<name>A0A0F9GH71_9ZZZZ</name>
<accession>A0A0F9GH71</accession>
<organism evidence="1">
    <name type="scientific">marine sediment metagenome</name>
    <dbReference type="NCBI Taxonomy" id="412755"/>
    <lineage>
        <taxon>unclassified sequences</taxon>
        <taxon>metagenomes</taxon>
        <taxon>ecological metagenomes</taxon>
    </lineage>
</organism>
<gene>
    <name evidence="1" type="ORF">LCGC14_1910130</name>
</gene>
<comment type="caution">
    <text evidence="1">The sequence shown here is derived from an EMBL/GenBank/DDBJ whole genome shotgun (WGS) entry which is preliminary data.</text>
</comment>
<protein>
    <submittedName>
        <fullName evidence="1">Uncharacterized protein</fullName>
    </submittedName>
</protein>
<evidence type="ECO:0000313" key="1">
    <source>
        <dbReference type="EMBL" id="KKL89896.1"/>
    </source>
</evidence>
<feature type="non-terminal residue" evidence="1">
    <location>
        <position position="115"/>
    </location>
</feature>